<gene>
    <name evidence="2" type="ORF">JOM49_005234</name>
</gene>
<feature type="signal peptide" evidence="1">
    <location>
        <begin position="1"/>
        <end position="18"/>
    </location>
</feature>
<dbReference type="EMBL" id="JAGGMS010000001">
    <property type="protein sequence ID" value="MBP2183708.1"/>
    <property type="molecule type" value="Genomic_DNA"/>
</dbReference>
<evidence type="ECO:0000313" key="2">
    <source>
        <dbReference type="EMBL" id="MBP2183708.1"/>
    </source>
</evidence>
<name>A0ABS4PWA9_9PSEU</name>
<organism evidence="2 3">
    <name type="scientific">Amycolatopsis magusensis</name>
    <dbReference type="NCBI Taxonomy" id="882444"/>
    <lineage>
        <taxon>Bacteria</taxon>
        <taxon>Bacillati</taxon>
        <taxon>Actinomycetota</taxon>
        <taxon>Actinomycetes</taxon>
        <taxon>Pseudonocardiales</taxon>
        <taxon>Pseudonocardiaceae</taxon>
        <taxon>Amycolatopsis</taxon>
    </lineage>
</organism>
<sequence length="190" mass="19395">MTALVTGSLVMAMGAVMAPLAQRIAEAHTGPAAPAPAVEALLCEGSADQPLILDQPVGPRPAKITGQANAALDDCVGGDGTLRSATVTMTGTGTVSCTDFSGYSVRAEVTWFDGPDQTGRQVGVSTLVPEGPEQGQVATAATLVPAGRVLDGPLESQEVTGGAVITPQMLACSDSTVRTMPRSFWLRFEP</sequence>
<evidence type="ECO:0000256" key="1">
    <source>
        <dbReference type="SAM" id="SignalP"/>
    </source>
</evidence>
<protein>
    <recommendedName>
        <fullName evidence="4">Ig-like domain-containing protein</fullName>
    </recommendedName>
</protein>
<dbReference type="Proteomes" id="UP000741013">
    <property type="component" value="Unassembled WGS sequence"/>
</dbReference>
<reference evidence="2 3" key="1">
    <citation type="submission" date="2021-03" db="EMBL/GenBank/DDBJ databases">
        <title>Sequencing the genomes of 1000 actinobacteria strains.</title>
        <authorList>
            <person name="Klenk H.-P."/>
        </authorList>
    </citation>
    <scope>NUCLEOTIDE SEQUENCE [LARGE SCALE GENOMIC DNA]</scope>
    <source>
        <strain evidence="2 3">DSM 45510</strain>
    </source>
</reference>
<proteinExistence type="predicted"/>
<feature type="chain" id="PRO_5045762010" description="Ig-like domain-containing protein" evidence="1">
    <location>
        <begin position="19"/>
        <end position="190"/>
    </location>
</feature>
<keyword evidence="3" id="KW-1185">Reference proteome</keyword>
<evidence type="ECO:0008006" key="4">
    <source>
        <dbReference type="Google" id="ProtNLM"/>
    </source>
</evidence>
<evidence type="ECO:0000313" key="3">
    <source>
        <dbReference type="Proteomes" id="UP000741013"/>
    </source>
</evidence>
<keyword evidence="1" id="KW-0732">Signal</keyword>
<comment type="caution">
    <text evidence="2">The sequence shown here is derived from an EMBL/GenBank/DDBJ whole genome shotgun (WGS) entry which is preliminary data.</text>
</comment>
<accession>A0ABS4PWA9</accession>
<dbReference type="RefSeq" id="WP_209666843.1">
    <property type="nucleotide sequence ID" value="NZ_JAGGMS010000001.1"/>
</dbReference>